<dbReference type="InterPro" id="IPR002464">
    <property type="entry name" value="DNA/RNA_helicase_DEAH_CS"/>
</dbReference>
<protein>
    <recommendedName>
        <fullName evidence="12">DNA 3'-5' helicase</fullName>
        <ecNumber evidence="12">5.6.2.4</ecNumber>
    </recommendedName>
</protein>
<evidence type="ECO:0000256" key="5">
    <source>
        <dbReference type="ARBA" id="ARBA00022801"/>
    </source>
</evidence>
<evidence type="ECO:0000256" key="4">
    <source>
        <dbReference type="ARBA" id="ARBA00022741"/>
    </source>
</evidence>
<feature type="compositionally biased region" description="Gly residues" evidence="14">
    <location>
        <begin position="1660"/>
        <end position="1670"/>
    </location>
</feature>
<dbReference type="PROSITE" id="PS51194">
    <property type="entry name" value="HELICASE_CTER"/>
    <property type="match status" value="1"/>
</dbReference>
<feature type="compositionally biased region" description="Acidic residues" evidence="14">
    <location>
        <begin position="368"/>
        <end position="383"/>
    </location>
</feature>
<feature type="region of interest" description="Disordered" evidence="14">
    <location>
        <begin position="1623"/>
        <end position="1727"/>
    </location>
</feature>
<feature type="region of interest" description="Disordered" evidence="14">
    <location>
        <begin position="23"/>
        <end position="184"/>
    </location>
</feature>
<feature type="region of interest" description="Disordered" evidence="14">
    <location>
        <begin position="779"/>
        <end position="828"/>
    </location>
</feature>
<feature type="coiled-coil region" evidence="13">
    <location>
        <begin position="503"/>
        <end position="581"/>
    </location>
</feature>
<evidence type="ECO:0000259" key="16">
    <source>
        <dbReference type="PROSITE" id="PS51192"/>
    </source>
</evidence>
<dbReference type="NCBIfam" id="TIGR00614">
    <property type="entry name" value="recQ_fam"/>
    <property type="match status" value="1"/>
</dbReference>
<evidence type="ECO:0000259" key="17">
    <source>
        <dbReference type="PROSITE" id="PS51194"/>
    </source>
</evidence>
<comment type="subcellular location">
    <subcellularLocation>
        <location evidence="2">Nucleus</location>
    </subcellularLocation>
</comment>
<reference evidence="18" key="1">
    <citation type="submission" date="2022-10" db="EMBL/GenBank/DDBJ databases">
        <title>Determination and structural analysis of whole genome sequence of Sarocladium strictum F4-1.</title>
        <authorList>
            <person name="Hu L."/>
            <person name="Jiang Y."/>
        </authorList>
    </citation>
    <scope>NUCLEOTIDE SEQUENCE</scope>
    <source>
        <strain evidence="18">F4-1</strain>
    </source>
</reference>
<feature type="domain" description="Helicase C-terminal" evidence="17">
    <location>
        <begin position="1068"/>
        <end position="1209"/>
    </location>
</feature>
<gene>
    <name evidence="18" type="ORF">NLU13_2194</name>
</gene>
<feature type="compositionally biased region" description="Polar residues" evidence="14">
    <location>
        <begin position="644"/>
        <end position="658"/>
    </location>
</feature>
<feature type="region of interest" description="Disordered" evidence="14">
    <location>
        <begin position="632"/>
        <end position="674"/>
    </location>
</feature>
<feature type="compositionally biased region" description="Polar residues" evidence="14">
    <location>
        <begin position="807"/>
        <end position="816"/>
    </location>
</feature>
<feature type="compositionally biased region" description="Polar residues" evidence="14">
    <location>
        <begin position="118"/>
        <end position="149"/>
    </location>
</feature>
<evidence type="ECO:0000256" key="3">
    <source>
        <dbReference type="ARBA" id="ARBA00005446"/>
    </source>
</evidence>
<dbReference type="Pfam" id="PF16124">
    <property type="entry name" value="RecQ_Zn_bind"/>
    <property type="match status" value="1"/>
</dbReference>
<keyword evidence="6" id="KW-0347">Helicase</keyword>
<dbReference type="Pfam" id="PF00271">
    <property type="entry name" value="Helicase_C"/>
    <property type="match status" value="1"/>
</dbReference>
<dbReference type="Proteomes" id="UP001175261">
    <property type="component" value="Unassembled WGS sequence"/>
</dbReference>
<feature type="compositionally biased region" description="Basic and acidic residues" evidence="14">
    <location>
        <begin position="357"/>
        <end position="366"/>
    </location>
</feature>
<feature type="region of interest" description="Disordered" evidence="14">
    <location>
        <begin position="694"/>
        <end position="725"/>
    </location>
</feature>
<dbReference type="GO" id="GO:0000724">
    <property type="term" value="P:double-strand break repair via homologous recombination"/>
    <property type="evidence" value="ECO:0007669"/>
    <property type="project" value="TreeGrafter"/>
</dbReference>
<feature type="compositionally biased region" description="Gly residues" evidence="14">
    <location>
        <begin position="1718"/>
        <end position="1727"/>
    </location>
</feature>
<feature type="compositionally biased region" description="Polar residues" evidence="14">
    <location>
        <begin position="43"/>
        <end position="70"/>
    </location>
</feature>
<dbReference type="GO" id="GO:0006260">
    <property type="term" value="P:DNA replication"/>
    <property type="evidence" value="ECO:0007669"/>
    <property type="project" value="InterPro"/>
</dbReference>
<dbReference type="EC" id="5.6.2.4" evidence="12"/>
<dbReference type="InterPro" id="IPR014001">
    <property type="entry name" value="Helicase_ATP-bd"/>
</dbReference>
<dbReference type="GO" id="GO:0003677">
    <property type="term" value="F:DNA binding"/>
    <property type="evidence" value="ECO:0007669"/>
    <property type="project" value="UniProtKB-KW"/>
</dbReference>
<dbReference type="InterPro" id="IPR011545">
    <property type="entry name" value="DEAD/DEAH_box_helicase_dom"/>
</dbReference>
<dbReference type="Gene3D" id="1.10.10.10">
    <property type="entry name" value="Winged helix-like DNA-binding domain superfamily/Winged helix DNA-binding domain"/>
    <property type="match status" value="1"/>
</dbReference>
<evidence type="ECO:0000256" key="1">
    <source>
        <dbReference type="ARBA" id="ARBA00001947"/>
    </source>
</evidence>
<dbReference type="InterPro" id="IPR001650">
    <property type="entry name" value="Helicase_C-like"/>
</dbReference>
<dbReference type="GO" id="GO:0009378">
    <property type="term" value="F:four-way junction helicase activity"/>
    <property type="evidence" value="ECO:0007669"/>
    <property type="project" value="TreeGrafter"/>
</dbReference>
<evidence type="ECO:0000256" key="8">
    <source>
        <dbReference type="ARBA" id="ARBA00023125"/>
    </source>
</evidence>
<keyword evidence="5" id="KW-0378">Hydrolase</keyword>
<dbReference type="SUPFAM" id="SSF46785">
    <property type="entry name" value="Winged helix' DNA-binding domain"/>
    <property type="match status" value="1"/>
</dbReference>
<dbReference type="SUPFAM" id="SSF52540">
    <property type="entry name" value="P-loop containing nucleoside triphosphate hydrolases"/>
    <property type="match status" value="1"/>
</dbReference>
<keyword evidence="4" id="KW-0547">Nucleotide-binding</keyword>
<dbReference type="Gene3D" id="1.10.150.80">
    <property type="entry name" value="HRDC domain"/>
    <property type="match status" value="1"/>
</dbReference>
<comment type="cofactor">
    <cofactor evidence="1">
        <name>Zn(2+)</name>
        <dbReference type="ChEBI" id="CHEBI:29105"/>
    </cofactor>
</comment>
<evidence type="ECO:0000256" key="9">
    <source>
        <dbReference type="ARBA" id="ARBA00023235"/>
    </source>
</evidence>
<dbReference type="GO" id="GO:0043138">
    <property type="term" value="F:3'-5' DNA helicase activity"/>
    <property type="evidence" value="ECO:0007669"/>
    <property type="project" value="UniProtKB-EC"/>
</dbReference>
<dbReference type="InterPro" id="IPR032284">
    <property type="entry name" value="RecQ_Zn-bd"/>
</dbReference>
<dbReference type="CDD" id="cd17920">
    <property type="entry name" value="DEXHc_RecQ"/>
    <property type="match status" value="1"/>
</dbReference>
<dbReference type="Gene3D" id="3.40.50.300">
    <property type="entry name" value="P-loop containing nucleotide triphosphate hydrolases"/>
    <property type="match status" value="2"/>
</dbReference>
<dbReference type="GO" id="GO:0005694">
    <property type="term" value="C:chromosome"/>
    <property type="evidence" value="ECO:0007669"/>
    <property type="project" value="TreeGrafter"/>
</dbReference>
<name>A0AA39GT51_SARSR</name>
<feature type="compositionally biased region" description="Polar residues" evidence="14">
    <location>
        <begin position="159"/>
        <end position="173"/>
    </location>
</feature>
<feature type="domain" description="Helicase ATP-binding" evidence="16">
    <location>
        <begin position="856"/>
        <end position="1037"/>
    </location>
</feature>
<feature type="region of interest" description="Disordered" evidence="14">
    <location>
        <begin position="1362"/>
        <end position="1411"/>
    </location>
</feature>
<dbReference type="PANTHER" id="PTHR13710:SF153">
    <property type="entry name" value="RECQ-LIKE DNA HELICASE BLM"/>
    <property type="match status" value="1"/>
</dbReference>
<comment type="caution">
    <text evidence="18">The sequence shown here is derived from an EMBL/GenBank/DDBJ whole genome shotgun (WGS) entry which is preliminary data.</text>
</comment>
<dbReference type="FunFam" id="3.40.50.300:FF:000537">
    <property type="entry name" value="Bloom syndrome RecQ-like helicase"/>
    <property type="match status" value="1"/>
</dbReference>
<evidence type="ECO:0000256" key="10">
    <source>
        <dbReference type="ARBA" id="ARBA00023242"/>
    </source>
</evidence>
<comment type="catalytic activity">
    <reaction evidence="11">
        <text>Couples ATP hydrolysis with the unwinding of duplex DNA by translocating in the 3'-5' direction.</text>
        <dbReference type="EC" id="5.6.2.4"/>
    </reaction>
</comment>
<evidence type="ECO:0000256" key="7">
    <source>
        <dbReference type="ARBA" id="ARBA00022840"/>
    </source>
</evidence>
<dbReference type="PANTHER" id="PTHR13710">
    <property type="entry name" value="DNA HELICASE RECQ FAMILY MEMBER"/>
    <property type="match status" value="1"/>
</dbReference>
<dbReference type="SMART" id="SM00487">
    <property type="entry name" value="DEXDc"/>
    <property type="match status" value="1"/>
</dbReference>
<accession>A0AA39GT51</accession>
<dbReference type="SMART" id="SM00490">
    <property type="entry name" value="HELICc"/>
    <property type="match status" value="1"/>
</dbReference>
<dbReference type="InterPro" id="IPR036390">
    <property type="entry name" value="WH_DNA-bd_sf"/>
</dbReference>
<evidence type="ECO:0000256" key="2">
    <source>
        <dbReference type="ARBA" id="ARBA00004123"/>
    </source>
</evidence>
<dbReference type="InterPro" id="IPR027417">
    <property type="entry name" value="P-loop_NTPase"/>
</dbReference>
<feature type="compositionally biased region" description="Basic residues" evidence="14">
    <location>
        <begin position="1368"/>
        <end position="1380"/>
    </location>
</feature>
<dbReference type="GO" id="GO:0016787">
    <property type="term" value="F:hydrolase activity"/>
    <property type="evidence" value="ECO:0007669"/>
    <property type="project" value="UniProtKB-KW"/>
</dbReference>
<proteinExistence type="inferred from homology"/>
<feature type="domain" description="HRDC" evidence="15">
    <location>
        <begin position="1476"/>
        <end position="1558"/>
    </location>
</feature>
<evidence type="ECO:0000256" key="12">
    <source>
        <dbReference type="ARBA" id="ARBA00034808"/>
    </source>
</evidence>
<feature type="compositionally biased region" description="Polar residues" evidence="14">
    <location>
        <begin position="1385"/>
        <end position="1399"/>
    </location>
</feature>
<dbReference type="FunFam" id="3.40.50.300:FF:001975">
    <property type="entry name" value="ATP-dependent DNA helicase"/>
    <property type="match status" value="1"/>
</dbReference>
<evidence type="ECO:0000256" key="11">
    <source>
        <dbReference type="ARBA" id="ARBA00034617"/>
    </source>
</evidence>
<dbReference type="EMBL" id="JAPDFR010000001">
    <property type="protein sequence ID" value="KAK0392699.1"/>
    <property type="molecule type" value="Genomic_DNA"/>
</dbReference>
<keyword evidence="8" id="KW-0238">DNA-binding</keyword>
<feature type="region of interest" description="Disordered" evidence="14">
    <location>
        <begin position="308"/>
        <end position="462"/>
    </location>
</feature>
<comment type="similarity">
    <text evidence="3">Belongs to the helicase family. RecQ subfamily.</text>
</comment>
<feature type="compositionally biased region" description="Low complexity" evidence="14">
    <location>
        <begin position="1624"/>
        <end position="1639"/>
    </location>
</feature>
<dbReference type="Pfam" id="PF09382">
    <property type="entry name" value="RQC"/>
    <property type="match status" value="1"/>
</dbReference>
<dbReference type="GO" id="GO:0005524">
    <property type="term" value="F:ATP binding"/>
    <property type="evidence" value="ECO:0007669"/>
    <property type="project" value="UniProtKB-KW"/>
</dbReference>
<dbReference type="SMART" id="SM00956">
    <property type="entry name" value="RQC"/>
    <property type="match status" value="1"/>
</dbReference>
<dbReference type="GO" id="GO:0005634">
    <property type="term" value="C:nucleus"/>
    <property type="evidence" value="ECO:0007669"/>
    <property type="project" value="UniProtKB-SubCell"/>
</dbReference>
<keyword evidence="19" id="KW-1185">Reference proteome</keyword>
<evidence type="ECO:0000313" key="18">
    <source>
        <dbReference type="EMBL" id="KAK0392699.1"/>
    </source>
</evidence>
<sequence length="1727" mass="189978">MTRNNLANHIAWLLQNVHLCKPTSPAYPAISESSSSSQEPRRQTQNSSATSRQQDPQAISTSDPTVGQTRHTARPSRSAHAFATDLDLTSEEEEVVTVDPAAMGKLTSSTKVKKPTLLSRQPQAPKSSSNSDDGSRQHPTTTRRPSSPLVSHKAFKDSPTPSKKTASRTPSSKRTTKREVFADDDDFECLDLTEAITGSSDSLHQGKGAAPQLEGHASRTDSLPRSSKKRKSTEITRDPFLAAPDDDDLFPDVYQLLGTDAPPSTPGKRSVRKRMESSSVLKSRSRRSPTARRNGESLLKAGVVGFDKASSPSAQALQRQTTTDEIMVGASRPQKTEPTSSAPALVVDAEKTANCSARHENEKQEPPVETDMEMLIPDSDDEFMTPPSHHKISSKPQVSARNSKAPSSSGTRSTPSKNGPQANALFSLEEEPSSFTAITGPDNSFEPELPTAHEQSKEPPPELANTMNLTRLCTHPHILEEQKQLLEKAVRINGQNFSQALSERATKSRRDEIKAEKESLRKRQQALGRLEEAMVSYKALYQQHEAAQLKVAQSYEEGVDTTEEEELLDKLTDDIQEMECSLMCIVLECGFDPAIMLSPSASQEEARPGSSTVVAATQQIQRPVVNMARVASDEMSDVHHASDVVQQTQRLEPQSQRSGRPVPFSSASMSRPVIARDTDDFQTDLFPRGSAHSMTATSALPQARPQDPPHFESRPRANSVPDDDDYFSEIDEVAFTSISKSAKKRLEPATRQSPKRAREEFSDFSDDGEVFAFAQNIERRQSATVPTQSNRPALSETSGNGGLGAGTQPSKKSSQAAPGPRIDPSLMKYPWSPEVQKMLKDRFRMRGFRHNQLEAINATLAGEDAFVLMPTGGGKSLCYQLPAVVKTGKTRGVTIVVSPLLSLMQDQVDHMKALGIQAVAFNGECSSEYKKEVMSAFQERNPEHYIELLYVTPEMVSKNNAFNNAMQTLYQRKKFARIVIDEAHCVSQWGHDFRPDYKTLGQVRQKFPNVPVMALTATATQNVIVDIKHNLNMRNCQVFSQSFNRPNLYYEVKPKTSNQKATEAIAALINSKYSGLTGIVYTLSRKQAEQVAASLTSSGITARHYHAGIDPQQKVEVQTKWQKGIVKVVVATIAFGMGIDKPDVRFVLHHGLPKSLEGYYQETGRAGRDGNPSDCILFYGKADIRVLKKLIQDGDGSYEQKERQMAMLSRVAAFCDNQSDCRRTEILRYFGEDFSADQCEKACDNCKAGLTFEQEDFTECAIAVLEVLRIQEKLTARQCADILKGRKSLDTDDPESLELHGSQRHLEIYEIVRVVEKLLAEKALHENNVVNKYGMAIQYLKPGPFARLFSSGQRKLMLTVQVKDKASKAPKKKKTTKKSKRNQEESTMQSTYVSSPVNQRKTRGSRAVISDDDDDAFMTAHGYEHDGFVVSDGEQEDDEADEGAFAPLPTHRPAKPPAPRVQAPIPSITPSQSLPELHQDVVNEFVREARKIEEHIRNRKELRRPLFTERNFRDMAINWTTSLDAMLRLPGIDAAKVKEYGQKFLPVLRRLHETYEEMMGSSLDGGHGSASRQGQDVVDLISSDMELDDEDDNGADEDGEDSHYFNARPKVQAFLNRLESINGQQSSAPQSKASKASFGGRSGGGKKFPGGKKWNKRGSGSSGGPYGNSGGVSKRGSGNGGNRKASGSSSTGSKTPSTASRSGSGAGTKRDGKIVRKNGGGIGLMPV</sequence>
<evidence type="ECO:0000256" key="14">
    <source>
        <dbReference type="SAM" id="MobiDB-lite"/>
    </source>
</evidence>
<dbReference type="InterPro" id="IPR004589">
    <property type="entry name" value="DNA_helicase_ATP-dep_RecQ"/>
</dbReference>
<keyword evidence="9" id="KW-0413">Isomerase</keyword>
<keyword evidence="7" id="KW-0067">ATP-binding</keyword>
<dbReference type="PROSITE" id="PS51192">
    <property type="entry name" value="HELICASE_ATP_BIND_1"/>
    <property type="match status" value="1"/>
</dbReference>
<feature type="region of interest" description="Disordered" evidence="14">
    <location>
        <begin position="196"/>
        <end position="296"/>
    </location>
</feature>
<dbReference type="PROSITE" id="PS00690">
    <property type="entry name" value="DEAH_ATP_HELICASE"/>
    <property type="match status" value="1"/>
</dbReference>
<feature type="compositionally biased region" description="Polar residues" evidence="14">
    <location>
        <begin position="394"/>
        <end position="421"/>
    </location>
</feature>
<feature type="compositionally biased region" description="Polar residues" evidence="14">
    <location>
        <begin position="782"/>
        <end position="798"/>
    </location>
</feature>
<dbReference type="Pfam" id="PF00270">
    <property type="entry name" value="DEAD"/>
    <property type="match status" value="1"/>
</dbReference>
<dbReference type="InterPro" id="IPR018982">
    <property type="entry name" value="RQC_domain"/>
</dbReference>
<dbReference type="InterPro" id="IPR002121">
    <property type="entry name" value="HRDC_dom"/>
</dbReference>
<keyword evidence="13" id="KW-0175">Coiled coil</keyword>
<dbReference type="PROSITE" id="PS50967">
    <property type="entry name" value="HRDC"/>
    <property type="match status" value="1"/>
</dbReference>
<evidence type="ECO:0000313" key="19">
    <source>
        <dbReference type="Proteomes" id="UP001175261"/>
    </source>
</evidence>
<evidence type="ECO:0000259" key="15">
    <source>
        <dbReference type="PROSITE" id="PS50967"/>
    </source>
</evidence>
<feature type="compositionally biased region" description="Low complexity" evidence="14">
    <location>
        <begin position="1671"/>
        <end position="1703"/>
    </location>
</feature>
<keyword evidence="10" id="KW-0539">Nucleus</keyword>
<feature type="compositionally biased region" description="Polar residues" evidence="14">
    <location>
        <begin position="310"/>
        <end position="324"/>
    </location>
</feature>
<feature type="region of interest" description="Disordered" evidence="14">
    <location>
        <begin position="742"/>
        <end position="762"/>
    </location>
</feature>
<dbReference type="GO" id="GO:0005737">
    <property type="term" value="C:cytoplasm"/>
    <property type="evidence" value="ECO:0007669"/>
    <property type="project" value="TreeGrafter"/>
</dbReference>
<evidence type="ECO:0000256" key="13">
    <source>
        <dbReference type="SAM" id="Coils"/>
    </source>
</evidence>
<dbReference type="CDD" id="cd18794">
    <property type="entry name" value="SF2_C_RecQ"/>
    <property type="match status" value="1"/>
</dbReference>
<evidence type="ECO:0000256" key="6">
    <source>
        <dbReference type="ARBA" id="ARBA00022806"/>
    </source>
</evidence>
<dbReference type="InterPro" id="IPR036388">
    <property type="entry name" value="WH-like_DNA-bd_sf"/>
</dbReference>
<dbReference type="InterPro" id="IPR044876">
    <property type="entry name" value="HRDC_dom_sf"/>
</dbReference>
<organism evidence="18 19">
    <name type="scientific">Sarocladium strictum</name>
    <name type="common">Black bundle disease fungus</name>
    <name type="synonym">Acremonium strictum</name>
    <dbReference type="NCBI Taxonomy" id="5046"/>
    <lineage>
        <taxon>Eukaryota</taxon>
        <taxon>Fungi</taxon>
        <taxon>Dikarya</taxon>
        <taxon>Ascomycota</taxon>
        <taxon>Pezizomycotina</taxon>
        <taxon>Sordariomycetes</taxon>
        <taxon>Hypocreomycetidae</taxon>
        <taxon>Hypocreales</taxon>
        <taxon>Sarocladiaceae</taxon>
        <taxon>Sarocladium</taxon>
    </lineage>
</organism>